<dbReference type="SUPFAM" id="SSF161098">
    <property type="entry name" value="MetI-like"/>
    <property type="match status" value="1"/>
</dbReference>
<comment type="similarity">
    <text evidence="7">Belongs to the binding-protein-dependent transport system permease family.</text>
</comment>
<dbReference type="PROSITE" id="PS50928">
    <property type="entry name" value="ABC_TM1"/>
    <property type="match status" value="1"/>
</dbReference>
<dbReference type="InterPro" id="IPR035906">
    <property type="entry name" value="MetI-like_sf"/>
</dbReference>
<sequence>MVRREFGKREKGIFVSQMTAPTIVFLLVMTVYPVLFTIYYSFTDYNYLKGTHPFSGFANYTALFQNMYFRQAVSNTVKFTVIAVVLEVMLGLLTALFVKSLKRGQKVVRTLLLLPYLLPAVTVALIWRMMLSPNYGIITDVFTALGLPVYNWFYDGKTAFGTLLVIDVWQNVPFAFLLIYAHLQGVPESQYQAASIDGAGALQRFRHITLPNIGGGIALCAMLRTIDTFRLFEKVNILTGGGPANTTTTITQFMYTYGIKSLKFGLASACAIVMTVFVLIMSSIYMKKAMK</sequence>
<feature type="transmembrane region" description="Helical" evidence="7">
    <location>
        <begin position="135"/>
        <end position="153"/>
    </location>
</feature>
<feature type="transmembrane region" description="Helical" evidence="7">
    <location>
        <begin position="77"/>
        <end position="98"/>
    </location>
</feature>
<keyword evidence="2 7" id="KW-0813">Transport</keyword>
<name>A0ABR7H420_9FIRM</name>
<dbReference type="Gene3D" id="1.10.3720.10">
    <property type="entry name" value="MetI-like"/>
    <property type="match status" value="1"/>
</dbReference>
<feature type="transmembrane region" description="Helical" evidence="7">
    <location>
        <begin position="110"/>
        <end position="129"/>
    </location>
</feature>
<dbReference type="Pfam" id="PF00528">
    <property type="entry name" value="BPD_transp_1"/>
    <property type="match status" value="1"/>
</dbReference>
<evidence type="ECO:0000256" key="3">
    <source>
        <dbReference type="ARBA" id="ARBA00022475"/>
    </source>
</evidence>
<evidence type="ECO:0000256" key="2">
    <source>
        <dbReference type="ARBA" id="ARBA00022448"/>
    </source>
</evidence>
<proteinExistence type="inferred from homology"/>
<keyword evidence="4 7" id="KW-0812">Transmembrane</keyword>
<accession>A0ABR7H420</accession>
<dbReference type="CDD" id="cd06261">
    <property type="entry name" value="TM_PBP2"/>
    <property type="match status" value="1"/>
</dbReference>
<dbReference type="EMBL" id="JACOPB010000003">
    <property type="protein sequence ID" value="MBC5707945.1"/>
    <property type="molecule type" value="Genomic_DNA"/>
</dbReference>
<evidence type="ECO:0000313" key="10">
    <source>
        <dbReference type="Proteomes" id="UP000634672"/>
    </source>
</evidence>
<keyword evidence="6 7" id="KW-0472">Membrane</keyword>
<keyword evidence="10" id="KW-1185">Reference proteome</keyword>
<evidence type="ECO:0000256" key="4">
    <source>
        <dbReference type="ARBA" id="ARBA00022692"/>
    </source>
</evidence>
<dbReference type="InterPro" id="IPR000515">
    <property type="entry name" value="MetI-like"/>
</dbReference>
<feature type="domain" description="ABC transmembrane type-1" evidence="8">
    <location>
        <begin position="73"/>
        <end position="285"/>
    </location>
</feature>
<comment type="caution">
    <text evidence="9">The sequence shown here is derived from an EMBL/GenBank/DDBJ whole genome shotgun (WGS) entry which is preliminary data.</text>
</comment>
<organism evidence="9 10">
    <name type="scientific">Hungatella hominis</name>
    <dbReference type="NCBI Taxonomy" id="2763050"/>
    <lineage>
        <taxon>Bacteria</taxon>
        <taxon>Bacillati</taxon>
        <taxon>Bacillota</taxon>
        <taxon>Clostridia</taxon>
        <taxon>Lachnospirales</taxon>
        <taxon>Lachnospiraceae</taxon>
        <taxon>Hungatella</taxon>
    </lineage>
</organism>
<evidence type="ECO:0000256" key="1">
    <source>
        <dbReference type="ARBA" id="ARBA00004651"/>
    </source>
</evidence>
<reference evidence="9 10" key="1">
    <citation type="submission" date="2020-08" db="EMBL/GenBank/DDBJ databases">
        <title>Genome public.</title>
        <authorList>
            <person name="Liu C."/>
            <person name="Sun Q."/>
        </authorList>
    </citation>
    <scope>NUCLEOTIDE SEQUENCE [LARGE SCALE GENOMIC DNA]</scope>
    <source>
        <strain evidence="9 10">NSJ-66</strain>
    </source>
</reference>
<evidence type="ECO:0000256" key="6">
    <source>
        <dbReference type="ARBA" id="ARBA00023136"/>
    </source>
</evidence>
<evidence type="ECO:0000259" key="8">
    <source>
        <dbReference type="PROSITE" id="PS50928"/>
    </source>
</evidence>
<comment type="subcellular location">
    <subcellularLocation>
        <location evidence="1 7">Cell membrane</location>
        <topology evidence="1 7">Multi-pass membrane protein</topology>
    </subcellularLocation>
</comment>
<feature type="transmembrane region" description="Helical" evidence="7">
    <location>
        <begin position="160"/>
        <end position="181"/>
    </location>
</feature>
<dbReference type="PANTHER" id="PTHR43005">
    <property type="entry name" value="BLR7065 PROTEIN"/>
    <property type="match status" value="1"/>
</dbReference>
<evidence type="ECO:0000256" key="7">
    <source>
        <dbReference type="RuleBase" id="RU363032"/>
    </source>
</evidence>
<dbReference type="Proteomes" id="UP000634672">
    <property type="component" value="Unassembled WGS sequence"/>
</dbReference>
<protein>
    <submittedName>
        <fullName evidence="9">Sugar ABC transporter permease</fullName>
    </submittedName>
</protein>
<gene>
    <name evidence="9" type="ORF">H8S75_08270</name>
</gene>
<evidence type="ECO:0000313" key="9">
    <source>
        <dbReference type="EMBL" id="MBC5707945.1"/>
    </source>
</evidence>
<dbReference type="RefSeq" id="WP_187020680.1">
    <property type="nucleotide sequence ID" value="NZ_JACOPB010000003.1"/>
</dbReference>
<keyword evidence="5 7" id="KW-1133">Transmembrane helix</keyword>
<dbReference type="SUPFAM" id="SSF160964">
    <property type="entry name" value="MalF N-terminal region-like"/>
    <property type="match status" value="1"/>
</dbReference>
<keyword evidence="3" id="KW-1003">Cell membrane</keyword>
<feature type="transmembrane region" description="Helical" evidence="7">
    <location>
        <begin position="20"/>
        <end position="42"/>
    </location>
</feature>
<evidence type="ECO:0000256" key="5">
    <source>
        <dbReference type="ARBA" id="ARBA00022989"/>
    </source>
</evidence>
<feature type="transmembrane region" description="Helical" evidence="7">
    <location>
        <begin position="264"/>
        <end position="286"/>
    </location>
</feature>
<dbReference type="PANTHER" id="PTHR43005:SF2">
    <property type="entry name" value="INTEGRAL MEMBRANE SUGAR TRANSPORT PROTEIN"/>
    <property type="match status" value="1"/>
</dbReference>